<dbReference type="OrthoDB" id="1717591at2759"/>
<reference evidence="2" key="1">
    <citation type="submission" date="2020-07" db="EMBL/GenBank/DDBJ databases">
        <title>The High-quality genome of the commercially important snow crab, Chionoecetes opilio.</title>
        <authorList>
            <person name="Jeong J.-H."/>
            <person name="Ryu S."/>
        </authorList>
    </citation>
    <scope>NUCLEOTIDE SEQUENCE</scope>
    <source>
        <strain evidence="2">MADBK_172401_WGS</strain>
        <tissue evidence="2">Digestive gland</tissue>
    </source>
</reference>
<dbReference type="GO" id="GO:0030276">
    <property type="term" value="F:clathrin binding"/>
    <property type="evidence" value="ECO:0007669"/>
    <property type="project" value="TreeGrafter"/>
</dbReference>
<accession>A0A8J5D0X6</accession>
<dbReference type="SUPFAM" id="SSF46565">
    <property type="entry name" value="Chaperone J-domain"/>
    <property type="match status" value="1"/>
</dbReference>
<dbReference type="PANTHER" id="PTHR23172">
    <property type="entry name" value="AUXILIN/CYCLIN G-ASSOCIATED KINASE-RELATED"/>
    <property type="match status" value="1"/>
</dbReference>
<keyword evidence="3" id="KW-1185">Reference proteome</keyword>
<comment type="caution">
    <text evidence="2">The sequence shown here is derived from an EMBL/GenBank/DDBJ whole genome shotgun (WGS) entry which is preliminary data.</text>
</comment>
<dbReference type="Gene3D" id="1.10.287.110">
    <property type="entry name" value="DnaJ domain"/>
    <property type="match status" value="1"/>
</dbReference>
<dbReference type="GO" id="GO:0072318">
    <property type="term" value="P:clathrin coat disassembly"/>
    <property type="evidence" value="ECO:0007669"/>
    <property type="project" value="TreeGrafter"/>
</dbReference>
<dbReference type="GO" id="GO:0072583">
    <property type="term" value="P:clathrin-dependent endocytosis"/>
    <property type="evidence" value="ECO:0007669"/>
    <property type="project" value="TreeGrafter"/>
</dbReference>
<dbReference type="GO" id="GO:0031982">
    <property type="term" value="C:vesicle"/>
    <property type="evidence" value="ECO:0007669"/>
    <property type="project" value="TreeGrafter"/>
</dbReference>
<evidence type="ECO:0000313" key="2">
    <source>
        <dbReference type="EMBL" id="KAG0724530.1"/>
    </source>
</evidence>
<dbReference type="InterPro" id="IPR036869">
    <property type="entry name" value="J_dom_sf"/>
</dbReference>
<name>A0A8J5D0X6_CHIOP</name>
<proteinExistence type="predicted"/>
<dbReference type="AlphaFoldDB" id="A0A8J5D0X6"/>
<dbReference type="EMBL" id="JACEEZ010006784">
    <property type="protein sequence ID" value="KAG0724530.1"/>
    <property type="molecule type" value="Genomic_DNA"/>
</dbReference>
<dbReference type="Pfam" id="PF00226">
    <property type="entry name" value="DnaJ"/>
    <property type="match status" value="1"/>
</dbReference>
<protein>
    <submittedName>
        <fullName evidence="2">Putative tyrosine-protein phosphatase auxilin</fullName>
    </submittedName>
</protein>
<dbReference type="CDD" id="cd06257">
    <property type="entry name" value="DnaJ"/>
    <property type="match status" value="1"/>
</dbReference>
<dbReference type="InterPro" id="IPR001623">
    <property type="entry name" value="DnaJ_domain"/>
</dbReference>
<evidence type="ECO:0000313" key="3">
    <source>
        <dbReference type="Proteomes" id="UP000770661"/>
    </source>
</evidence>
<gene>
    <name evidence="2" type="primary">DNAJC6_1</name>
    <name evidence="2" type="ORF">GWK47_040414</name>
</gene>
<dbReference type="GO" id="GO:0005737">
    <property type="term" value="C:cytoplasm"/>
    <property type="evidence" value="ECO:0007669"/>
    <property type="project" value="TreeGrafter"/>
</dbReference>
<feature type="domain" description="J" evidence="1">
    <location>
        <begin position="46"/>
        <end position="112"/>
    </location>
</feature>
<organism evidence="2 3">
    <name type="scientific">Chionoecetes opilio</name>
    <name type="common">Atlantic snow crab</name>
    <name type="synonym">Cancer opilio</name>
    <dbReference type="NCBI Taxonomy" id="41210"/>
    <lineage>
        <taxon>Eukaryota</taxon>
        <taxon>Metazoa</taxon>
        <taxon>Ecdysozoa</taxon>
        <taxon>Arthropoda</taxon>
        <taxon>Crustacea</taxon>
        <taxon>Multicrustacea</taxon>
        <taxon>Malacostraca</taxon>
        <taxon>Eumalacostraca</taxon>
        <taxon>Eucarida</taxon>
        <taxon>Decapoda</taxon>
        <taxon>Pleocyemata</taxon>
        <taxon>Brachyura</taxon>
        <taxon>Eubrachyura</taxon>
        <taxon>Majoidea</taxon>
        <taxon>Majidae</taxon>
        <taxon>Chionoecetes</taxon>
    </lineage>
</organism>
<evidence type="ECO:0000259" key="1">
    <source>
        <dbReference type="PROSITE" id="PS50076"/>
    </source>
</evidence>
<dbReference type="PROSITE" id="PS50076">
    <property type="entry name" value="DNAJ_2"/>
    <property type="match status" value="1"/>
</dbReference>
<dbReference type="Proteomes" id="UP000770661">
    <property type="component" value="Unassembled WGS sequence"/>
</dbReference>
<sequence>MAQMKKVELAKNMDPEKLKVMEWTEGKKKNIRALICSLHAIIWTGCKWQECGMHQLVQPHDVKKMYRKACLAVHPDKCTGTEHESLAKLIFMELNDAYSEFENDESQQQIFK</sequence>
<dbReference type="FunFam" id="1.10.287.110:FF:000002">
    <property type="entry name" value="putative tyrosine-protein phosphatase auxilin isoform X2"/>
    <property type="match status" value="1"/>
</dbReference>
<dbReference type="PANTHER" id="PTHR23172:SF19">
    <property type="entry name" value="J DOMAIN-CONTAINING PROTEIN"/>
    <property type="match status" value="1"/>
</dbReference>